<dbReference type="RefSeq" id="WP_275633599.1">
    <property type="nucleotide sequence ID" value="NZ_JARGYD010000005.1"/>
</dbReference>
<keyword evidence="7 9" id="KW-1133">Transmembrane helix</keyword>
<dbReference type="Gene3D" id="1.10.3720.10">
    <property type="entry name" value="MetI-like"/>
    <property type="match status" value="1"/>
</dbReference>
<evidence type="ECO:0000256" key="5">
    <source>
        <dbReference type="ARBA" id="ARBA00022856"/>
    </source>
</evidence>
<dbReference type="Proteomes" id="UP001595632">
    <property type="component" value="Unassembled WGS sequence"/>
</dbReference>
<dbReference type="InterPro" id="IPR035906">
    <property type="entry name" value="MetI-like_sf"/>
</dbReference>
<dbReference type="Pfam" id="PF00528">
    <property type="entry name" value="BPD_transp_1"/>
    <property type="match status" value="1"/>
</dbReference>
<dbReference type="EMBL" id="JBHRTB010000010">
    <property type="protein sequence ID" value="MFC3142815.1"/>
    <property type="molecule type" value="Genomic_DNA"/>
</dbReference>
<dbReference type="SUPFAM" id="SSF161098">
    <property type="entry name" value="MetI-like"/>
    <property type="match status" value="1"/>
</dbReference>
<evidence type="ECO:0000256" key="4">
    <source>
        <dbReference type="ARBA" id="ARBA00022692"/>
    </source>
</evidence>
<evidence type="ECO:0000259" key="10">
    <source>
        <dbReference type="PROSITE" id="PS50928"/>
    </source>
</evidence>
<dbReference type="PROSITE" id="PS50928">
    <property type="entry name" value="ABC_TM1"/>
    <property type="match status" value="1"/>
</dbReference>
<reference evidence="12" key="1">
    <citation type="journal article" date="2019" name="Int. J. Syst. Evol. Microbiol.">
        <title>The Global Catalogue of Microorganisms (GCM) 10K type strain sequencing project: providing services to taxonomists for standard genome sequencing and annotation.</title>
        <authorList>
            <consortium name="The Broad Institute Genomics Platform"/>
            <consortium name="The Broad Institute Genome Sequencing Center for Infectious Disease"/>
            <person name="Wu L."/>
            <person name="Ma J."/>
        </authorList>
    </citation>
    <scope>NUCLEOTIDE SEQUENCE [LARGE SCALE GENOMIC DNA]</scope>
    <source>
        <strain evidence="12">KCTC 52366</strain>
    </source>
</reference>
<feature type="transmembrane region" description="Helical" evidence="9">
    <location>
        <begin position="129"/>
        <end position="154"/>
    </location>
</feature>
<feature type="transmembrane region" description="Helical" evidence="9">
    <location>
        <begin position="246"/>
        <end position="268"/>
    </location>
</feature>
<evidence type="ECO:0000256" key="3">
    <source>
        <dbReference type="ARBA" id="ARBA00022475"/>
    </source>
</evidence>
<dbReference type="PANTHER" id="PTHR43386:SF1">
    <property type="entry name" value="D,D-DIPEPTIDE TRANSPORT SYSTEM PERMEASE PROTEIN DDPC-RELATED"/>
    <property type="match status" value="1"/>
</dbReference>
<evidence type="ECO:0000256" key="1">
    <source>
        <dbReference type="ARBA" id="ARBA00004651"/>
    </source>
</evidence>
<keyword evidence="8 9" id="KW-0472">Membrane</keyword>
<evidence type="ECO:0000256" key="2">
    <source>
        <dbReference type="ARBA" id="ARBA00022448"/>
    </source>
</evidence>
<evidence type="ECO:0000256" key="8">
    <source>
        <dbReference type="ARBA" id="ARBA00023136"/>
    </source>
</evidence>
<accession>A0ABV7GMY9</accession>
<feature type="domain" description="ABC transmembrane type-1" evidence="10">
    <location>
        <begin position="80"/>
        <end position="269"/>
    </location>
</feature>
<dbReference type="InterPro" id="IPR000515">
    <property type="entry name" value="MetI-like"/>
</dbReference>
<proteinExistence type="inferred from homology"/>
<gene>
    <name evidence="11" type="ORF">ACFOGP_08850</name>
</gene>
<organism evidence="11 12">
    <name type="scientific">Psychromarinibacter halotolerans</name>
    <dbReference type="NCBI Taxonomy" id="1775175"/>
    <lineage>
        <taxon>Bacteria</taxon>
        <taxon>Pseudomonadati</taxon>
        <taxon>Pseudomonadota</taxon>
        <taxon>Alphaproteobacteria</taxon>
        <taxon>Rhodobacterales</taxon>
        <taxon>Paracoccaceae</taxon>
        <taxon>Psychromarinibacter</taxon>
    </lineage>
</organism>
<keyword evidence="4 9" id="KW-0812">Transmembrane</keyword>
<feature type="transmembrane region" description="Helical" evidence="9">
    <location>
        <begin position="84"/>
        <end position="108"/>
    </location>
</feature>
<protein>
    <submittedName>
        <fullName evidence="11">ABC transporter permease</fullName>
    </submittedName>
</protein>
<dbReference type="CDD" id="cd06261">
    <property type="entry name" value="TM_PBP2"/>
    <property type="match status" value="1"/>
</dbReference>
<evidence type="ECO:0000313" key="12">
    <source>
        <dbReference type="Proteomes" id="UP001595632"/>
    </source>
</evidence>
<evidence type="ECO:0000256" key="9">
    <source>
        <dbReference type="RuleBase" id="RU363032"/>
    </source>
</evidence>
<evidence type="ECO:0000313" key="11">
    <source>
        <dbReference type="EMBL" id="MFC3142815.1"/>
    </source>
</evidence>
<dbReference type="InterPro" id="IPR050366">
    <property type="entry name" value="BP-dependent_transpt_permease"/>
</dbReference>
<dbReference type="PANTHER" id="PTHR43386">
    <property type="entry name" value="OLIGOPEPTIDE TRANSPORT SYSTEM PERMEASE PROTEIN APPC"/>
    <property type="match status" value="1"/>
</dbReference>
<keyword evidence="6" id="KW-0653">Protein transport</keyword>
<keyword evidence="2 9" id="KW-0813">Transport</keyword>
<comment type="subcellular location">
    <subcellularLocation>
        <location evidence="1 9">Cell membrane</location>
        <topology evidence="1 9">Multi-pass membrane protein</topology>
    </subcellularLocation>
</comment>
<keyword evidence="3" id="KW-1003">Cell membrane</keyword>
<comment type="similarity">
    <text evidence="9">Belongs to the binding-protein-dependent transport system permease family.</text>
</comment>
<keyword evidence="12" id="KW-1185">Reference proteome</keyword>
<comment type="caution">
    <text evidence="11">The sequence shown here is derived from an EMBL/GenBank/DDBJ whole genome shotgun (WGS) entry which is preliminary data.</text>
</comment>
<name>A0ABV7GMY9_9RHOB</name>
<feature type="transmembrane region" description="Helical" evidence="9">
    <location>
        <begin position="7"/>
        <end position="40"/>
    </location>
</feature>
<evidence type="ECO:0000256" key="7">
    <source>
        <dbReference type="ARBA" id="ARBA00022989"/>
    </source>
</evidence>
<feature type="transmembrane region" description="Helical" evidence="9">
    <location>
        <begin position="205"/>
        <end position="226"/>
    </location>
</feature>
<sequence>MTRIKGFFVLLTASPIAFIGFVMTALLVLVAAFAGVIAPYPEHVGPIGDFTAIMQGPSAAHWFGTDTVGRDIFSRVLFGLRTSLLMVLVVLSVAPIFGVSIGLIAGYFGGWVETVLMRLTDVFLSIPPLVLAMSVLGFLSPNLTNGIIAVTVMWWPWYTRLAYNLMRRERSQGYVAAAEMIGASWVHIVFREVLPNCLSPILSKILLDTGFIIIIAASLSFVGLGSQPPAPDLGSMIAAGTDYLPANWWLTAFPSLALLYAAFSVNMLGDGIRELLEKNK</sequence>
<keyword evidence="5" id="KW-0571">Peptide transport</keyword>
<evidence type="ECO:0000256" key="6">
    <source>
        <dbReference type="ARBA" id="ARBA00022927"/>
    </source>
</evidence>